<keyword evidence="6" id="KW-1133">Transmembrane helix</keyword>
<dbReference type="InterPro" id="IPR008271">
    <property type="entry name" value="Ser/Thr_kinase_AS"/>
</dbReference>
<evidence type="ECO:0000313" key="9">
    <source>
        <dbReference type="Proteomes" id="UP000233469"/>
    </source>
</evidence>
<evidence type="ECO:0000259" key="7">
    <source>
        <dbReference type="PROSITE" id="PS50011"/>
    </source>
</evidence>
<dbReference type="PROSITE" id="PS50011">
    <property type="entry name" value="PROTEIN_KINASE_DOM"/>
    <property type="match status" value="1"/>
</dbReference>
<dbReference type="SMART" id="SM00671">
    <property type="entry name" value="SEL1"/>
    <property type="match status" value="3"/>
</dbReference>
<dbReference type="PROSITE" id="PS00108">
    <property type="entry name" value="PROTEIN_KINASE_ST"/>
    <property type="match status" value="1"/>
</dbReference>
<dbReference type="GO" id="GO:0005524">
    <property type="term" value="F:ATP binding"/>
    <property type="evidence" value="ECO:0007669"/>
    <property type="project" value="UniProtKB-KW"/>
</dbReference>
<gene>
    <name evidence="8" type="ORF">RhiirC2_577277</name>
</gene>
<dbReference type="GO" id="GO:0005737">
    <property type="term" value="C:cytoplasm"/>
    <property type="evidence" value="ECO:0007669"/>
    <property type="project" value="TreeGrafter"/>
</dbReference>
<dbReference type="InterPro" id="IPR051681">
    <property type="entry name" value="Ser/Thr_Kinases-Pseudokinases"/>
</dbReference>
<dbReference type="InterPro" id="IPR001245">
    <property type="entry name" value="Ser-Thr/Tyr_kinase_cat_dom"/>
</dbReference>
<keyword evidence="6" id="KW-0472">Membrane</keyword>
<sequence length="706" mass="81688">MSNTKVQSKRPKISKETILTISGHVITIASLLPACQTVAKIAEEILTLADTTNRNQEILKLLAERVEVSSLWLFELSPKETKCERAFYRYIDVLTEIRNYAKELSKPGKFSKRFLLEKAAMFFAAKDIQNSYVIYKTKLDEAIGEFSLALNYDCNVLLHKYIEDLPASFENNTKMFVKQSRQLTEIQESIVLIRKGIEMPESELEKVRLNTELIRNEDSEEPEMKGKNMHIKRQLYGSQEVAVKKIKIPESENENRKSMEKYAFLMSKLSHCNSIEKFYGTLLINHDLHIVTEWAEKGNLEDFLRSDQEILWSCRLKIAEQIANALEFIHRTEIFHHDVKSRNVLLDKYMDAKLTGFDYSRLQEQSTTSNEEQILSLRWTAPEKLKQSSVSFVPYSKKCDIYGFSITLWEIGTRKKPFEEIEDDIDVVDYVVKNSGRPTPFPINGPKEYNELITQSWSSHAGTRPTIEVMREKLRKLTKKYQNYYDNPSTDFGLQNTDTSNSSISQSTSQSERNESLQDQPLLPFEDVVELHKQKKYTSAFPLFQQYAALSHRKSPLAKFYCGYYLYHGKCGINKDEDSAIEYLRQAADAKIVKAQALYAEVCLEGSTYDPINGIKYLKKAVKHEDRSALEMWAEILYNGEHDHEIDLKEAFTIWKKAASKGSKLKLFEENQENQENRDGGYFKNILTVAVPVILIMFLIVFDHFL</sequence>
<keyword evidence="6" id="KW-0812">Transmembrane</keyword>
<name>A0A2N1MZV8_9GLOM</name>
<evidence type="ECO:0000256" key="5">
    <source>
        <dbReference type="SAM" id="MobiDB-lite"/>
    </source>
</evidence>
<dbReference type="Pfam" id="PF07714">
    <property type="entry name" value="PK_Tyr_Ser-Thr"/>
    <property type="match status" value="1"/>
</dbReference>
<dbReference type="InterPro" id="IPR011009">
    <property type="entry name" value="Kinase-like_dom_sf"/>
</dbReference>
<dbReference type="GO" id="GO:0004674">
    <property type="term" value="F:protein serine/threonine kinase activity"/>
    <property type="evidence" value="ECO:0007669"/>
    <property type="project" value="TreeGrafter"/>
</dbReference>
<feature type="compositionally biased region" description="Low complexity" evidence="5">
    <location>
        <begin position="495"/>
        <end position="511"/>
    </location>
</feature>
<feature type="region of interest" description="Disordered" evidence="5">
    <location>
        <begin position="490"/>
        <end position="519"/>
    </location>
</feature>
<reference evidence="8 9" key="1">
    <citation type="submission" date="2016-04" db="EMBL/GenBank/DDBJ databases">
        <title>Genome analyses suggest a sexual origin of heterokaryosis in a supposedly ancient asexual fungus.</title>
        <authorList>
            <person name="Ropars J."/>
            <person name="Sedzielewska K."/>
            <person name="Noel J."/>
            <person name="Charron P."/>
            <person name="Farinelli L."/>
            <person name="Marton T."/>
            <person name="Kruger M."/>
            <person name="Pelin A."/>
            <person name="Brachmann A."/>
            <person name="Corradi N."/>
        </authorList>
    </citation>
    <scope>NUCLEOTIDE SEQUENCE [LARGE SCALE GENOMIC DNA]</scope>
    <source>
        <strain evidence="8 9">C2</strain>
    </source>
</reference>
<dbReference type="GO" id="GO:0007166">
    <property type="term" value="P:cell surface receptor signaling pathway"/>
    <property type="evidence" value="ECO:0007669"/>
    <property type="project" value="InterPro"/>
</dbReference>
<keyword evidence="4" id="KW-0067">ATP-binding</keyword>
<dbReference type="InterPro" id="IPR006597">
    <property type="entry name" value="Sel1-like"/>
</dbReference>
<dbReference type="PANTHER" id="PTHR44329">
    <property type="entry name" value="SERINE/THREONINE-PROTEIN KINASE TNNI3K-RELATED"/>
    <property type="match status" value="1"/>
</dbReference>
<feature type="transmembrane region" description="Helical" evidence="6">
    <location>
        <begin position="682"/>
        <end position="702"/>
    </location>
</feature>
<evidence type="ECO:0000313" key="8">
    <source>
        <dbReference type="EMBL" id="PKK67192.1"/>
    </source>
</evidence>
<dbReference type="SMART" id="SM00220">
    <property type="entry name" value="S_TKc"/>
    <property type="match status" value="1"/>
</dbReference>
<comment type="caution">
    <text evidence="8">The sequence shown here is derived from an EMBL/GenBank/DDBJ whole genome shotgun (WGS) entry which is preliminary data.</text>
</comment>
<dbReference type="Gene3D" id="1.10.510.10">
    <property type="entry name" value="Transferase(Phosphotransferase) domain 1"/>
    <property type="match status" value="1"/>
</dbReference>
<evidence type="ECO:0000256" key="4">
    <source>
        <dbReference type="ARBA" id="ARBA00022840"/>
    </source>
</evidence>
<dbReference type="VEuPathDB" id="FungiDB:RhiirFUN_005651"/>
<evidence type="ECO:0000256" key="2">
    <source>
        <dbReference type="ARBA" id="ARBA00022741"/>
    </source>
</evidence>
<dbReference type="InterPro" id="IPR000719">
    <property type="entry name" value="Prot_kinase_dom"/>
</dbReference>
<keyword evidence="2" id="KW-0547">Nucleotide-binding</keyword>
<dbReference type="Pfam" id="PF08238">
    <property type="entry name" value="Sel1"/>
    <property type="match status" value="3"/>
</dbReference>
<dbReference type="InterPro" id="IPR059179">
    <property type="entry name" value="MLKL-like_MCAfunc"/>
</dbReference>
<dbReference type="Proteomes" id="UP000233469">
    <property type="component" value="Unassembled WGS sequence"/>
</dbReference>
<protein>
    <submittedName>
        <fullName evidence="8">Kinase-like protein</fullName>
    </submittedName>
</protein>
<reference evidence="8 9" key="2">
    <citation type="submission" date="2017-10" db="EMBL/GenBank/DDBJ databases">
        <title>Extensive intraspecific genome diversity in a model arbuscular mycorrhizal fungus.</title>
        <authorList>
            <person name="Chen E.C.H."/>
            <person name="Morin E."/>
            <person name="Baudet D."/>
            <person name="Noel J."/>
            <person name="Ndikumana S."/>
            <person name="Charron P."/>
            <person name="St-Onge C."/>
            <person name="Giorgi J."/>
            <person name="Grigoriev I.V."/>
            <person name="Roux C."/>
            <person name="Martin F.M."/>
            <person name="Corradi N."/>
        </authorList>
    </citation>
    <scope>NUCLEOTIDE SEQUENCE [LARGE SCALE GENOMIC DNA]</scope>
    <source>
        <strain evidence="8 9">C2</strain>
    </source>
</reference>
<dbReference type="CDD" id="cd21037">
    <property type="entry name" value="MLKL_NTD"/>
    <property type="match status" value="1"/>
</dbReference>
<dbReference type="VEuPathDB" id="FungiDB:RhiirA1_513896"/>
<dbReference type="SUPFAM" id="SSF81901">
    <property type="entry name" value="HCP-like"/>
    <property type="match status" value="1"/>
</dbReference>
<keyword evidence="1" id="KW-0808">Transferase</keyword>
<dbReference type="Gene3D" id="1.20.930.20">
    <property type="entry name" value="Adaptor protein Cbl, N-terminal domain"/>
    <property type="match status" value="1"/>
</dbReference>
<evidence type="ECO:0000256" key="1">
    <source>
        <dbReference type="ARBA" id="ARBA00022679"/>
    </source>
</evidence>
<dbReference type="Gene3D" id="1.25.40.10">
    <property type="entry name" value="Tetratricopeptide repeat domain"/>
    <property type="match status" value="1"/>
</dbReference>
<dbReference type="SUPFAM" id="SSF56112">
    <property type="entry name" value="Protein kinase-like (PK-like)"/>
    <property type="match status" value="1"/>
</dbReference>
<dbReference type="InterPro" id="IPR036537">
    <property type="entry name" value="Adaptor_Cbl_N_dom_sf"/>
</dbReference>
<dbReference type="PRINTS" id="PR00109">
    <property type="entry name" value="TYRKINASE"/>
</dbReference>
<dbReference type="AlphaFoldDB" id="A0A2N1MZV8"/>
<dbReference type="InterPro" id="IPR011990">
    <property type="entry name" value="TPR-like_helical_dom_sf"/>
</dbReference>
<proteinExistence type="predicted"/>
<dbReference type="VEuPathDB" id="FungiDB:FUN_005934"/>
<organism evidence="8 9">
    <name type="scientific">Rhizophagus irregularis</name>
    <dbReference type="NCBI Taxonomy" id="588596"/>
    <lineage>
        <taxon>Eukaryota</taxon>
        <taxon>Fungi</taxon>
        <taxon>Fungi incertae sedis</taxon>
        <taxon>Mucoromycota</taxon>
        <taxon>Glomeromycotina</taxon>
        <taxon>Glomeromycetes</taxon>
        <taxon>Glomerales</taxon>
        <taxon>Glomeraceae</taxon>
        <taxon>Rhizophagus</taxon>
    </lineage>
</organism>
<dbReference type="EMBL" id="LLXL01000996">
    <property type="protein sequence ID" value="PKK67192.1"/>
    <property type="molecule type" value="Genomic_DNA"/>
</dbReference>
<dbReference type="PANTHER" id="PTHR44329:SF288">
    <property type="entry name" value="MITOGEN-ACTIVATED PROTEIN KINASE KINASE KINASE 20"/>
    <property type="match status" value="1"/>
</dbReference>
<evidence type="ECO:0000256" key="3">
    <source>
        <dbReference type="ARBA" id="ARBA00022777"/>
    </source>
</evidence>
<keyword evidence="3 8" id="KW-0418">Kinase</keyword>
<accession>A0A2N1MZV8</accession>
<feature type="domain" description="Protein kinase" evidence="7">
    <location>
        <begin position="193"/>
        <end position="485"/>
    </location>
</feature>
<evidence type="ECO:0000256" key="6">
    <source>
        <dbReference type="SAM" id="Phobius"/>
    </source>
</evidence>